<feature type="compositionally biased region" description="Polar residues" evidence="3">
    <location>
        <begin position="555"/>
        <end position="564"/>
    </location>
</feature>
<dbReference type="InterPro" id="IPR038765">
    <property type="entry name" value="Papain-like_cys_pep_sf"/>
</dbReference>
<feature type="compositionally biased region" description="Low complexity" evidence="3">
    <location>
        <begin position="235"/>
        <end position="248"/>
    </location>
</feature>
<feature type="region of interest" description="Disordered" evidence="3">
    <location>
        <begin position="81"/>
        <end position="106"/>
    </location>
</feature>
<feature type="compositionally biased region" description="Polar residues" evidence="3">
    <location>
        <begin position="254"/>
        <end position="265"/>
    </location>
</feature>
<feature type="region of interest" description="Disordered" evidence="3">
    <location>
        <begin position="144"/>
        <end position="285"/>
    </location>
</feature>
<evidence type="ECO:0000256" key="3">
    <source>
        <dbReference type="SAM" id="MobiDB-lite"/>
    </source>
</evidence>
<evidence type="ECO:0000313" key="6">
    <source>
        <dbReference type="Proteomes" id="UP001150569"/>
    </source>
</evidence>
<dbReference type="CDD" id="cd00174">
    <property type="entry name" value="SH3"/>
    <property type="match status" value="1"/>
</dbReference>
<feature type="region of interest" description="Disordered" evidence="3">
    <location>
        <begin position="325"/>
        <end position="406"/>
    </location>
</feature>
<dbReference type="InterPro" id="IPR002931">
    <property type="entry name" value="Transglutaminase-like"/>
</dbReference>
<dbReference type="Proteomes" id="UP001150569">
    <property type="component" value="Unassembled WGS sequence"/>
</dbReference>
<feature type="region of interest" description="Disordered" evidence="3">
    <location>
        <begin position="603"/>
        <end position="648"/>
    </location>
</feature>
<reference evidence="5" key="1">
    <citation type="submission" date="2022-07" db="EMBL/GenBank/DDBJ databases">
        <title>Phylogenomic reconstructions and comparative analyses of Kickxellomycotina fungi.</title>
        <authorList>
            <person name="Reynolds N.K."/>
            <person name="Stajich J.E."/>
            <person name="Barry K."/>
            <person name="Grigoriev I.V."/>
            <person name="Crous P."/>
            <person name="Smith M.E."/>
        </authorList>
    </citation>
    <scope>NUCLEOTIDE SEQUENCE</scope>
    <source>
        <strain evidence="5">RSA 861</strain>
    </source>
</reference>
<comment type="caution">
    <text evidence="5">The sequence shown here is derived from an EMBL/GenBank/DDBJ whole genome shotgun (WGS) entry which is preliminary data.</text>
</comment>
<name>A0A9W8DT31_9FUNG</name>
<dbReference type="Pfam" id="PF01841">
    <property type="entry name" value="Transglut_core"/>
    <property type="match status" value="1"/>
</dbReference>
<sequence>MSMVESSLSPPPAVDGSTQYVAKAVYTFQGEQADDLRFERGDLISIRDCSDPNWWVGSLINTERVGRFPSCLVRIAGQIAGAHGDQPPPEASDASSSTVTSLRRPPSLSELNLEELLLNLANVEAEADSQVGRSALTPSFFQSPSTLHKAASSPSDPDASGSTEGDSDPTALDTSMLPREWTTERSTVNRPLPAVPNRLLATRTPTPVPHQLAHGRVPGLRRPVGPTPLRHARHSLPAPAPSQSRPASVMMESRPTTFRASTPSRPASVVVESRSTSARPFKPSRPVSAAVDLGLTTSQPIVPSRPASVAVVPGHLPAPNLAPRSASVDTAPTFEPHQPSVTRPASATTAPIHDSSSLTWQPPITTTVSTAPLTAPSAIPSLTPQPQSATRDAAVTSTPLPPDQSLWHGTFRSALAAADDDGLSFFSQEFHHPGPTPYQFAPSPIPADRPSDAVSVFDHDLDYRPSLTGMSFRASTPVPPVRSSVLRVKNPDPVEPVKPGDTPPIEARAVPTPTPTPSILPGRQSRLKPLPPVPGPPASAAAWNPSPPPPLLASTEGSLQASEAPSPSIFDISLIAPVSESSFEDSFNVPYVPAPAPHREAVSALTRTPSPTDDASWFPRTDSSLPRHPSPAEFQSQSDEACRDTPMSPPLAPTLPPSVASAGSRTCLEIAASLRPAVDLGDRALDLERYDFGKVDRYARHVRYTSTNLTPELLSDKYLTRPFATNLEKLRAIFVWIVVNVTWDHTVPASGDDPSRSLTPDADGAPAVLQRRRCRQEGFANLFRAMAGAIDVDAPLVSGYVRGPLDRYTGHDYPGPNQSWNVLRLESGEYRFVDCGAAALAFFKSQLDRDSADRDAVPLDDFYFLTRPEHLVCTHFPVHPDHQFLQPPLTLPNFWALPYLRGGYFRQRVRIQNFAGAQVELHNDDVFMLILKLAPGSAAYAEVEIPDKQGRVVSRFAGFTQCLTHRDRRLCKIMVRMRGNDLNGVLKVYAGDRAAALNHLASVDPARSVAKPRLPHTPVVVKIPAPTKLRTVSGSSQVPSVAPPTPATSTTLLTRHTFPLAFALTLHHQGLDSARPFARLHLTPHEFYLKAPVRYELSYGQVEEFHVLAVNPDRRHMKLQLLAPSQLRAKFVYQPLDQSYILRHSIKEYGEWQIVYHTEWESWLPIVTFACPRRT</sequence>
<dbReference type="EMBL" id="JANBPT010000291">
    <property type="protein sequence ID" value="KAJ1924127.1"/>
    <property type="molecule type" value="Genomic_DNA"/>
</dbReference>
<dbReference type="InterPro" id="IPR052557">
    <property type="entry name" value="CAP/Cytokinesis_protein"/>
</dbReference>
<dbReference type="GO" id="GO:0140278">
    <property type="term" value="P:mitotic division septum assembly"/>
    <property type="evidence" value="ECO:0007669"/>
    <property type="project" value="TreeGrafter"/>
</dbReference>
<dbReference type="Gene3D" id="2.30.30.40">
    <property type="entry name" value="SH3 Domains"/>
    <property type="match status" value="1"/>
</dbReference>
<evidence type="ECO:0000256" key="1">
    <source>
        <dbReference type="ARBA" id="ARBA00022443"/>
    </source>
</evidence>
<evidence type="ECO:0000313" key="5">
    <source>
        <dbReference type="EMBL" id="KAJ1924127.1"/>
    </source>
</evidence>
<dbReference type="SUPFAM" id="SSF54001">
    <property type="entry name" value="Cysteine proteinases"/>
    <property type="match status" value="1"/>
</dbReference>
<dbReference type="OrthoDB" id="6129702at2759"/>
<feature type="domain" description="SH3" evidence="4">
    <location>
        <begin position="17"/>
        <end position="78"/>
    </location>
</feature>
<dbReference type="PROSITE" id="PS50002">
    <property type="entry name" value="SH3"/>
    <property type="match status" value="1"/>
</dbReference>
<evidence type="ECO:0000259" key="4">
    <source>
        <dbReference type="PROSITE" id="PS50002"/>
    </source>
</evidence>
<keyword evidence="6" id="KW-1185">Reference proteome</keyword>
<feature type="region of interest" description="Disordered" evidence="3">
    <location>
        <begin position="483"/>
        <end position="564"/>
    </location>
</feature>
<gene>
    <name evidence="5" type="ORF">IWQ60_005421</name>
</gene>
<dbReference type="PANTHER" id="PTHR46333">
    <property type="entry name" value="CYTOKINESIS PROTEIN 3"/>
    <property type="match status" value="1"/>
</dbReference>
<proteinExistence type="predicted"/>
<dbReference type="SUPFAM" id="SSF50044">
    <property type="entry name" value="SH3-domain"/>
    <property type="match status" value="1"/>
</dbReference>
<dbReference type="AlphaFoldDB" id="A0A9W8DT31"/>
<dbReference type="SMART" id="SM00326">
    <property type="entry name" value="SH3"/>
    <property type="match status" value="1"/>
</dbReference>
<feature type="compositionally biased region" description="Low complexity" evidence="3">
    <location>
        <begin position="150"/>
        <end position="160"/>
    </location>
</feature>
<feature type="compositionally biased region" description="Polar residues" evidence="3">
    <location>
        <begin position="380"/>
        <end position="398"/>
    </location>
</feature>
<dbReference type="GO" id="GO:0110085">
    <property type="term" value="C:mitotic actomyosin contractile ring"/>
    <property type="evidence" value="ECO:0007669"/>
    <property type="project" value="TreeGrafter"/>
</dbReference>
<dbReference type="InterPro" id="IPR001452">
    <property type="entry name" value="SH3_domain"/>
</dbReference>
<evidence type="ECO:0000256" key="2">
    <source>
        <dbReference type="PROSITE-ProRule" id="PRU00192"/>
    </source>
</evidence>
<accession>A0A9W8DT31</accession>
<organism evidence="5 6">
    <name type="scientific">Tieghemiomyces parasiticus</name>
    <dbReference type="NCBI Taxonomy" id="78921"/>
    <lineage>
        <taxon>Eukaryota</taxon>
        <taxon>Fungi</taxon>
        <taxon>Fungi incertae sedis</taxon>
        <taxon>Zoopagomycota</taxon>
        <taxon>Kickxellomycotina</taxon>
        <taxon>Dimargaritomycetes</taxon>
        <taxon>Dimargaritales</taxon>
        <taxon>Dimargaritaceae</taxon>
        <taxon>Tieghemiomyces</taxon>
    </lineage>
</organism>
<dbReference type="InterPro" id="IPR036028">
    <property type="entry name" value="SH3-like_dom_sf"/>
</dbReference>
<protein>
    <recommendedName>
        <fullName evidence="4">SH3 domain-containing protein</fullName>
    </recommendedName>
</protein>
<dbReference type="PANTHER" id="PTHR46333:SF2">
    <property type="entry name" value="CYTOKINESIS PROTEIN 3"/>
    <property type="match status" value="1"/>
</dbReference>
<feature type="compositionally biased region" description="Polar residues" evidence="3">
    <location>
        <begin position="339"/>
        <end position="372"/>
    </location>
</feature>
<keyword evidence="1 2" id="KW-0728">SH3 domain</keyword>
<dbReference type="Pfam" id="PF00018">
    <property type="entry name" value="SH3_1"/>
    <property type="match status" value="1"/>
</dbReference>